<feature type="compositionally biased region" description="Polar residues" evidence="1">
    <location>
        <begin position="26"/>
        <end position="41"/>
    </location>
</feature>
<evidence type="ECO:0000313" key="2">
    <source>
        <dbReference type="EMBL" id="KAE8705718.1"/>
    </source>
</evidence>
<feature type="region of interest" description="Disordered" evidence="1">
    <location>
        <begin position="1"/>
        <end position="48"/>
    </location>
</feature>
<accession>A0A6A3AP13</accession>
<protein>
    <submittedName>
        <fullName evidence="2">Uncharacterized protein</fullName>
    </submittedName>
</protein>
<comment type="caution">
    <text evidence="2">The sequence shown here is derived from an EMBL/GenBank/DDBJ whole genome shotgun (WGS) entry which is preliminary data.</text>
</comment>
<dbReference type="EMBL" id="VEPZ02000979">
    <property type="protein sequence ID" value="KAE8705718.1"/>
    <property type="molecule type" value="Genomic_DNA"/>
</dbReference>
<name>A0A6A3AP13_HIBSY</name>
<gene>
    <name evidence="2" type="ORF">F3Y22_tig00110418pilonHSYRG00107</name>
</gene>
<feature type="compositionally biased region" description="Basic residues" evidence="1">
    <location>
        <begin position="1"/>
        <end position="20"/>
    </location>
</feature>
<proteinExistence type="predicted"/>
<evidence type="ECO:0000313" key="3">
    <source>
        <dbReference type="Proteomes" id="UP000436088"/>
    </source>
</evidence>
<evidence type="ECO:0000256" key="1">
    <source>
        <dbReference type="SAM" id="MobiDB-lite"/>
    </source>
</evidence>
<organism evidence="2 3">
    <name type="scientific">Hibiscus syriacus</name>
    <name type="common">Rose of Sharon</name>
    <dbReference type="NCBI Taxonomy" id="106335"/>
    <lineage>
        <taxon>Eukaryota</taxon>
        <taxon>Viridiplantae</taxon>
        <taxon>Streptophyta</taxon>
        <taxon>Embryophyta</taxon>
        <taxon>Tracheophyta</taxon>
        <taxon>Spermatophyta</taxon>
        <taxon>Magnoliopsida</taxon>
        <taxon>eudicotyledons</taxon>
        <taxon>Gunneridae</taxon>
        <taxon>Pentapetalae</taxon>
        <taxon>rosids</taxon>
        <taxon>malvids</taxon>
        <taxon>Malvales</taxon>
        <taxon>Malvaceae</taxon>
        <taxon>Malvoideae</taxon>
        <taxon>Hibiscus</taxon>
    </lineage>
</organism>
<keyword evidence="3" id="KW-1185">Reference proteome</keyword>
<dbReference type="Proteomes" id="UP000436088">
    <property type="component" value="Unassembled WGS sequence"/>
</dbReference>
<reference evidence="2" key="1">
    <citation type="submission" date="2019-09" db="EMBL/GenBank/DDBJ databases">
        <title>Draft genome information of white flower Hibiscus syriacus.</title>
        <authorList>
            <person name="Kim Y.-M."/>
        </authorList>
    </citation>
    <scope>NUCLEOTIDE SEQUENCE [LARGE SCALE GENOMIC DNA]</scope>
    <source>
        <strain evidence="2">YM2019G1</strain>
    </source>
</reference>
<sequence length="93" mass="10479">MAPTSRRGKATKPLRTRYKRKLAEPSTIQKASSSTISSDNLPRSRDSISNESVVSLLELLVRARPRKLDGSGYRRSIHALRHRRNKGFSPIAH</sequence>
<dbReference type="AlphaFoldDB" id="A0A6A3AP13"/>